<dbReference type="KEGG" id="aprs:BI364_08185"/>
<sequence>MFGSRGGKLGEILLPGASGTEILAAIGRHLAEDGYRHARQRYRVSAADQAPLIGASPRLRFLLLAQPNASVAHLEATLGISTEPLLGWSNETAAAEGASLGCRGDYADHERVLKLTSGSSKAEDIPPASA</sequence>
<protein>
    <submittedName>
        <fullName evidence="1">Uncharacterized protein</fullName>
    </submittedName>
</protein>
<dbReference type="AlphaFoldDB" id="A0A1D8IN99"/>
<proteinExistence type="predicted"/>
<reference evidence="2" key="1">
    <citation type="submission" date="2016-09" db="EMBL/GenBank/DDBJ databases">
        <title>Acidihalobacter prosperus F5.</title>
        <authorList>
            <person name="Khaleque H.N."/>
            <person name="Ramsay J.P."/>
            <person name="Kaksonen A.H."/>
            <person name="Boxall N.J."/>
            <person name="Watkin E.L.J."/>
        </authorList>
    </citation>
    <scope>NUCLEOTIDE SEQUENCE [LARGE SCALE GENOMIC DNA]</scope>
    <source>
        <strain evidence="2">F5</strain>
    </source>
</reference>
<name>A0A1D8IN99_9GAMM</name>
<accession>A0A1D8IN99</accession>
<gene>
    <name evidence="1" type="ORF">BI364_08185</name>
</gene>
<evidence type="ECO:0000313" key="2">
    <source>
        <dbReference type="Proteomes" id="UP000095401"/>
    </source>
</evidence>
<keyword evidence="2" id="KW-1185">Reference proteome</keyword>
<evidence type="ECO:0000313" key="1">
    <source>
        <dbReference type="EMBL" id="AOU97942.1"/>
    </source>
</evidence>
<dbReference type="Proteomes" id="UP000095401">
    <property type="component" value="Chromosome"/>
</dbReference>
<organism evidence="1 2">
    <name type="scientific">Acidihalobacter yilgarnensis</name>
    <dbReference type="NCBI Taxonomy" id="2819280"/>
    <lineage>
        <taxon>Bacteria</taxon>
        <taxon>Pseudomonadati</taxon>
        <taxon>Pseudomonadota</taxon>
        <taxon>Gammaproteobacteria</taxon>
        <taxon>Chromatiales</taxon>
        <taxon>Ectothiorhodospiraceae</taxon>
        <taxon>Acidihalobacter</taxon>
    </lineage>
</organism>
<dbReference type="EMBL" id="CP017415">
    <property type="protein sequence ID" value="AOU97942.1"/>
    <property type="molecule type" value="Genomic_DNA"/>
</dbReference>